<gene>
    <name evidence="2" type="ORF">NE237_030420</name>
</gene>
<dbReference type="PANTHER" id="PTHR34046:SF19">
    <property type="entry name" value="RAPIDLY ELICITED PROTEIN, PUTATIVE-RELATED"/>
    <property type="match status" value="1"/>
</dbReference>
<comment type="caution">
    <text evidence="2">The sequence shown here is derived from an EMBL/GenBank/DDBJ whole genome shotgun (WGS) entry which is preliminary data.</text>
</comment>
<dbReference type="AlphaFoldDB" id="A0A9Q0GVW3"/>
<dbReference type="PANTHER" id="PTHR34046">
    <property type="entry name" value="OS06G0218800 PROTEIN"/>
    <property type="match status" value="1"/>
</dbReference>
<dbReference type="Pfam" id="PF05340">
    <property type="entry name" value="DUF740"/>
    <property type="match status" value="1"/>
</dbReference>
<dbReference type="OrthoDB" id="1101370at2759"/>
<proteinExistence type="predicted"/>
<reference evidence="2" key="1">
    <citation type="journal article" date="2023" name="Plant J.">
        <title>The genome of the king protea, Protea cynaroides.</title>
        <authorList>
            <person name="Chang J."/>
            <person name="Duong T.A."/>
            <person name="Schoeman C."/>
            <person name="Ma X."/>
            <person name="Roodt D."/>
            <person name="Barker N."/>
            <person name="Li Z."/>
            <person name="Van de Peer Y."/>
            <person name="Mizrachi E."/>
        </authorList>
    </citation>
    <scope>NUCLEOTIDE SEQUENCE</scope>
    <source>
        <tissue evidence="2">Young leaves</tissue>
    </source>
</reference>
<name>A0A9Q0GVW3_9MAGN</name>
<protein>
    <submittedName>
        <fullName evidence="2">Uncharacterized protein</fullName>
    </submittedName>
</protein>
<dbReference type="Proteomes" id="UP001141806">
    <property type="component" value="Unassembled WGS sequence"/>
</dbReference>
<feature type="compositionally biased region" description="Low complexity" evidence="1">
    <location>
        <begin position="50"/>
        <end position="70"/>
    </location>
</feature>
<evidence type="ECO:0000313" key="2">
    <source>
        <dbReference type="EMBL" id="KAJ4953588.1"/>
    </source>
</evidence>
<organism evidence="2 3">
    <name type="scientific">Protea cynaroides</name>
    <dbReference type="NCBI Taxonomy" id="273540"/>
    <lineage>
        <taxon>Eukaryota</taxon>
        <taxon>Viridiplantae</taxon>
        <taxon>Streptophyta</taxon>
        <taxon>Embryophyta</taxon>
        <taxon>Tracheophyta</taxon>
        <taxon>Spermatophyta</taxon>
        <taxon>Magnoliopsida</taxon>
        <taxon>Proteales</taxon>
        <taxon>Proteaceae</taxon>
        <taxon>Protea</taxon>
    </lineage>
</organism>
<dbReference type="InterPro" id="IPR008004">
    <property type="entry name" value="OCTOPUS-like"/>
</dbReference>
<accession>A0A9Q0GVW3</accession>
<feature type="region of interest" description="Disordered" evidence="1">
    <location>
        <begin position="44"/>
        <end position="76"/>
    </location>
</feature>
<dbReference type="EMBL" id="JAMYWD010000012">
    <property type="protein sequence ID" value="KAJ4953588.1"/>
    <property type="molecule type" value="Genomic_DNA"/>
</dbReference>
<sequence>MGWSEAEMSCRKHPGHRRTPGVCSYCLRERLIKLSVTNYNGKVTEEEGLSCSSSLSSSPYSSGATSSDSSPLHEGRVSGSLFLKSRSVMASGTKTRSRTRVAVEAMDEKKKLGFWSKLLRSTGKKTKKMLTHSGTVR</sequence>
<keyword evidence="3" id="KW-1185">Reference proteome</keyword>
<evidence type="ECO:0000313" key="3">
    <source>
        <dbReference type="Proteomes" id="UP001141806"/>
    </source>
</evidence>
<evidence type="ECO:0000256" key="1">
    <source>
        <dbReference type="SAM" id="MobiDB-lite"/>
    </source>
</evidence>